<dbReference type="OrthoDB" id="9789727at2"/>
<accession>A0A540WMA2</accession>
<dbReference type="EMBL" id="VIFM01000277">
    <property type="protein sequence ID" value="TQF10141.1"/>
    <property type="molecule type" value="Genomic_DNA"/>
</dbReference>
<evidence type="ECO:0000256" key="2">
    <source>
        <dbReference type="ARBA" id="ARBA00022801"/>
    </source>
</evidence>
<keyword evidence="1" id="KW-0479">Metal-binding</keyword>
<keyword evidence="2" id="KW-0378">Hydrolase</keyword>
<dbReference type="Gene3D" id="3.40.800.10">
    <property type="entry name" value="Ureohydrolase domain"/>
    <property type="match status" value="1"/>
</dbReference>
<dbReference type="SUPFAM" id="SSF52768">
    <property type="entry name" value="Arginase/deacetylase"/>
    <property type="match status" value="1"/>
</dbReference>
<sequence>MHSTEGRAGRATRFDLMLAYGQWQGSGRHRHLPRGAAAAAEICARYAPRVDVPLSDATGDDFDVIAWPALFEQFRAAHELLRRHAPERVLTAGGDCAVDIAVIGYLAQRHPGLTVVWIDAHYDANTPETSPSGSLHGMPVSAIMGYAPGPMRELLPAPISADRFFYYGVRVGDEGDLEFQRQHGLALLDEARVSGRKLHIHFDLDVLDPDEFPHLAFREPGGPSVADAVSLVERLAATNDVVGLTITEFAPDSDVAAANGGMVIARLCDAALKGTERARGSGGGA</sequence>
<keyword evidence="6" id="KW-1185">Reference proteome</keyword>
<dbReference type="GO" id="GO:0005829">
    <property type="term" value="C:cytosol"/>
    <property type="evidence" value="ECO:0007669"/>
    <property type="project" value="TreeGrafter"/>
</dbReference>
<dbReference type="Pfam" id="PF00491">
    <property type="entry name" value="Arginase"/>
    <property type="match status" value="1"/>
</dbReference>
<dbReference type="PROSITE" id="PS51409">
    <property type="entry name" value="ARGINASE_2"/>
    <property type="match status" value="1"/>
</dbReference>
<dbReference type="PANTHER" id="PTHR43782:SF3">
    <property type="entry name" value="ARGINASE"/>
    <property type="match status" value="1"/>
</dbReference>
<gene>
    <name evidence="5" type="ORF">FJV41_41005</name>
</gene>
<evidence type="ECO:0000313" key="6">
    <source>
        <dbReference type="Proteomes" id="UP000315369"/>
    </source>
</evidence>
<reference evidence="5 6" key="1">
    <citation type="submission" date="2019-06" db="EMBL/GenBank/DDBJ databases">
        <authorList>
            <person name="Livingstone P."/>
            <person name="Whitworth D."/>
        </authorList>
    </citation>
    <scope>NUCLEOTIDE SEQUENCE [LARGE SCALE GENOMIC DNA]</scope>
    <source>
        <strain evidence="5 6">AM401</strain>
    </source>
</reference>
<organism evidence="5 6">
    <name type="scientific">Myxococcus llanfairpwllgwyngyllgogerychwyrndrobwllllantysiliogogogochensis</name>
    <dbReference type="NCBI Taxonomy" id="2590453"/>
    <lineage>
        <taxon>Bacteria</taxon>
        <taxon>Pseudomonadati</taxon>
        <taxon>Myxococcota</taxon>
        <taxon>Myxococcia</taxon>
        <taxon>Myxococcales</taxon>
        <taxon>Cystobacterineae</taxon>
        <taxon>Myxococcaceae</taxon>
        <taxon>Myxococcus</taxon>
    </lineage>
</organism>
<comment type="similarity">
    <text evidence="4">Belongs to the arginase family.</text>
</comment>
<proteinExistence type="inferred from homology"/>
<dbReference type="PRINTS" id="PR00116">
    <property type="entry name" value="ARGINASE"/>
</dbReference>
<evidence type="ECO:0000313" key="5">
    <source>
        <dbReference type="EMBL" id="TQF10141.1"/>
    </source>
</evidence>
<dbReference type="AlphaFoldDB" id="A0A540WMA2"/>
<dbReference type="PANTHER" id="PTHR43782">
    <property type="entry name" value="ARGINASE"/>
    <property type="match status" value="1"/>
</dbReference>
<dbReference type="InterPro" id="IPR006035">
    <property type="entry name" value="Ureohydrolase"/>
</dbReference>
<dbReference type="CDD" id="cd09999">
    <property type="entry name" value="Arginase-like_1"/>
    <property type="match status" value="1"/>
</dbReference>
<evidence type="ECO:0000256" key="1">
    <source>
        <dbReference type="ARBA" id="ARBA00022723"/>
    </source>
</evidence>
<keyword evidence="3" id="KW-0464">Manganese</keyword>
<dbReference type="GO" id="GO:0004053">
    <property type="term" value="F:arginase activity"/>
    <property type="evidence" value="ECO:0007669"/>
    <property type="project" value="TreeGrafter"/>
</dbReference>
<comment type="caution">
    <text evidence="5">The sequence shown here is derived from an EMBL/GenBank/DDBJ whole genome shotgun (WGS) entry which is preliminary data.</text>
</comment>
<protein>
    <submittedName>
        <fullName evidence="5">Arginase family protein</fullName>
    </submittedName>
</protein>
<name>A0A540WMA2_9BACT</name>
<dbReference type="GO" id="GO:0030145">
    <property type="term" value="F:manganese ion binding"/>
    <property type="evidence" value="ECO:0007669"/>
    <property type="project" value="TreeGrafter"/>
</dbReference>
<dbReference type="RefSeq" id="WP_141648072.1">
    <property type="nucleotide sequence ID" value="NZ_VIFM01000277.1"/>
</dbReference>
<evidence type="ECO:0000256" key="3">
    <source>
        <dbReference type="ARBA" id="ARBA00023211"/>
    </source>
</evidence>
<dbReference type="InterPro" id="IPR023696">
    <property type="entry name" value="Ureohydrolase_dom_sf"/>
</dbReference>
<evidence type="ECO:0000256" key="4">
    <source>
        <dbReference type="PROSITE-ProRule" id="PRU00742"/>
    </source>
</evidence>
<dbReference type="Proteomes" id="UP000315369">
    <property type="component" value="Unassembled WGS sequence"/>
</dbReference>